<feature type="short sequence motif" description="HXTX 1" evidence="2">
    <location>
        <begin position="42"/>
        <end position="45"/>
    </location>
</feature>
<dbReference type="PANTHER" id="PTHR35561:SF1">
    <property type="entry name" value="RNA 2',3'-CYCLIC PHOSPHODIESTERASE"/>
    <property type="match status" value="1"/>
</dbReference>
<gene>
    <name evidence="3" type="primary">thpR_1</name>
    <name evidence="3" type="ORF">SRB5_31510</name>
</gene>
<dbReference type="EC" id="3.1.4.58" evidence="2"/>
<evidence type="ECO:0000313" key="4">
    <source>
        <dbReference type="Proteomes" id="UP000466345"/>
    </source>
</evidence>
<proteinExistence type="inferred from homology"/>
<dbReference type="EMBL" id="WEGJ01000010">
    <property type="protein sequence ID" value="MQY13011.1"/>
    <property type="molecule type" value="Genomic_DNA"/>
</dbReference>
<dbReference type="InterPro" id="IPR004175">
    <property type="entry name" value="RNA_CPDase"/>
</dbReference>
<comment type="caution">
    <text evidence="3">The sequence shown here is derived from an EMBL/GenBank/DDBJ whole genome shotgun (WGS) entry which is preliminary data.</text>
</comment>
<protein>
    <recommendedName>
        <fullName evidence="2">RNA 2',3'-cyclic phosphodiesterase</fullName>
        <shortName evidence="2">RNA 2',3'-CPDase</shortName>
        <ecNumber evidence="2">3.1.4.58</ecNumber>
    </recommendedName>
</protein>
<dbReference type="InterPro" id="IPR009097">
    <property type="entry name" value="Cyclic_Pdiesterase"/>
</dbReference>
<dbReference type="NCBIfam" id="TIGR02258">
    <property type="entry name" value="2_5_ligase"/>
    <property type="match status" value="1"/>
</dbReference>
<dbReference type="PANTHER" id="PTHR35561">
    <property type="entry name" value="RNA 2',3'-CYCLIC PHOSPHODIESTERASE"/>
    <property type="match status" value="1"/>
</dbReference>
<feature type="short sequence motif" description="HXTX 2" evidence="2">
    <location>
        <begin position="126"/>
        <end position="129"/>
    </location>
</feature>
<feature type="active site" description="Proton donor" evidence="2">
    <location>
        <position position="42"/>
    </location>
</feature>
<feature type="active site" description="Proton acceptor" evidence="2">
    <location>
        <position position="126"/>
    </location>
</feature>
<accession>A0A7K0CHP9</accession>
<keyword evidence="4" id="KW-1185">Reference proteome</keyword>
<comment type="function">
    <text evidence="2">Hydrolyzes RNA 2',3'-cyclic phosphodiester to an RNA 2'-phosphomonoester.</text>
</comment>
<keyword evidence="1 2" id="KW-0378">Hydrolase</keyword>
<dbReference type="HAMAP" id="MF_01940">
    <property type="entry name" value="RNA_CPDase"/>
    <property type="match status" value="1"/>
</dbReference>
<dbReference type="GO" id="GO:0004113">
    <property type="term" value="F:2',3'-cyclic-nucleotide 3'-phosphodiesterase activity"/>
    <property type="evidence" value="ECO:0007669"/>
    <property type="project" value="InterPro"/>
</dbReference>
<reference evidence="3 4" key="1">
    <citation type="submission" date="2019-10" db="EMBL/GenBank/DDBJ databases">
        <title>Streptomyces smaragdinus sp. nov. and Streptomyces fabii sp. nov., isolated from the gut of fungus growing-termite Macrotermes natalensis.</title>
        <authorList>
            <person name="Schwitalla J."/>
            <person name="Benndorf R."/>
            <person name="Martin K."/>
            <person name="De Beer W."/>
            <person name="Kaster A.-K."/>
            <person name="Vollmers J."/>
            <person name="Poulsen M."/>
            <person name="Beemelmanns C."/>
        </authorList>
    </citation>
    <scope>NUCLEOTIDE SEQUENCE [LARGE SCALE GENOMIC DNA]</scope>
    <source>
        <strain evidence="3 4">RB5</strain>
    </source>
</reference>
<dbReference type="RefSeq" id="WP_194292940.1">
    <property type="nucleotide sequence ID" value="NZ_WEGJ01000010.1"/>
</dbReference>
<dbReference type="SUPFAM" id="SSF55144">
    <property type="entry name" value="LigT-like"/>
    <property type="match status" value="1"/>
</dbReference>
<dbReference type="AlphaFoldDB" id="A0A7K0CHP9"/>
<dbReference type="Pfam" id="PF13563">
    <property type="entry name" value="2_5_RNA_ligase2"/>
    <property type="match status" value="1"/>
</dbReference>
<organism evidence="3 4">
    <name type="scientific">Streptomyces smaragdinus</name>
    <dbReference type="NCBI Taxonomy" id="2585196"/>
    <lineage>
        <taxon>Bacteria</taxon>
        <taxon>Bacillati</taxon>
        <taxon>Actinomycetota</taxon>
        <taxon>Actinomycetes</taxon>
        <taxon>Kitasatosporales</taxon>
        <taxon>Streptomycetaceae</taxon>
        <taxon>Streptomyces</taxon>
    </lineage>
</organism>
<evidence type="ECO:0000313" key="3">
    <source>
        <dbReference type="EMBL" id="MQY13011.1"/>
    </source>
</evidence>
<evidence type="ECO:0000256" key="1">
    <source>
        <dbReference type="ARBA" id="ARBA00022801"/>
    </source>
</evidence>
<evidence type="ECO:0000256" key="2">
    <source>
        <dbReference type="HAMAP-Rule" id="MF_01940"/>
    </source>
</evidence>
<dbReference type="GO" id="GO:0008664">
    <property type="term" value="F:RNA 2',3'-cyclic 3'-phosphodiesterase activity"/>
    <property type="evidence" value="ECO:0007669"/>
    <property type="project" value="UniProtKB-EC"/>
</dbReference>
<comment type="catalytic activity">
    <reaction evidence="2">
        <text>a 3'-end 2',3'-cyclophospho-ribonucleotide-RNA + H2O = a 3'-end 2'-phospho-ribonucleotide-RNA + H(+)</text>
        <dbReference type="Rhea" id="RHEA:11828"/>
        <dbReference type="Rhea" id="RHEA-COMP:10464"/>
        <dbReference type="Rhea" id="RHEA-COMP:17353"/>
        <dbReference type="ChEBI" id="CHEBI:15377"/>
        <dbReference type="ChEBI" id="CHEBI:15378"/>
        <dbReference type="ChEBI" id="CHEBI:83064"/>
        <dbReference type="ChEBI" id="CHEBI:173113"/>
        <dbReference type="EC" id="3.1.4.58"/>
    </reaction>
</comment>
<sequence>MRLFAAVIPPPGALAELAAAASPLHALPGARELRWTERAGWHLTLAFYGDVPDDVVPELSERLARAAARRKPLELRLESGGHFGDRALWAGVTGDTRELRRLAGAAGAAGRRAGLAVNEERSYHPHLTLARQGGHGSVRLAALASELRGFAGISWTAARLELVRSHLPGGGIPGLQPRYEVVGGWALGGSG</sequence>
<dbReference type="Gene3D" id="3.90.1140.10">
    <property type="entry name" value="Cyclic phosphodiesterase"/>
    <property type="match status" value="1"/>
</dbReference>
<name>A0A7K0CHP9_9ACTN</name>
<dbReference type="Proteomes" id="UP000466345">
    <property type="component" value="Unassembled WGS sequence"/>
</dbReference>
<comment type="similarity">
    <text evidence="2">Belongs to the 2H phosphoesterase superfamily. ThpR family.</text>
</comment>